<feature type="region of interest" description="Disordered" evidence="2">
    <location>
        <begin position="79"/>
        <end position="98"/>
    </location>
</feature>
<sequence>MSGGEYQVSWLLQNEAAGFVNGASSGLDSSLSEVNNQVNSLMSTWTSDAQVAYGARQAQWNSAADRIKEALISFQTALASSAETSQSTEQTNVGIVSG</sequence>
<gene>
    <name evidence="3" type="ORF">SAMN05660324_1486</name>
</gene>
<dbReference type="RefSeq" id="WP_091060807.1">
    <property type="nucleotide sequence ID" value="NZ_FNCF01000002.1"/>
</dbReference>
<evidence type="ECO:0000313" key="3">
    <source>
        <dbReference type="EMBL" id="SDF97962.1"/>
    </source>
</evidence>
<organism evidence="3 4">
    <name type="scientific">Klenkia brasiliensis</name>
    <dbReference type="NCBI Taxonomy" id="333142"/>
    <lineage>
        <taxon>Bacteria</taxon>
        <taxon>Bacillati</taxon>
        <taxon>Actinomycetota</taxon>
        <taxon>Actinomycetes</taxon>
        <taxon>Geodermatophilales</taxon>
        <taxon>Geodermatophilaceae</taxon>
        <taxon>Klenkia</taxon>
    </lineage>
</organism>
<dbReference type="Proteomes" id="UP000198863">
    <property type="component" value="Unassembled WGS sequence"/>
</dbReference>
<feature type="compositionally biased region" description="Low complexity" evidence="2">
    <location>
        <begin position="79"/>
        <end position="91"/>
    </location>
</feature>
<dbReference type="NCBIfam" id="TIGR03930">
    <property type="entry name" value="WXG100_ESAT6"/>
    <property type="match status" value="1"/>
</dbReference>
<reference evidence="4" key="1">
    <citation type="submission" date="2016-10" db="EMBL/GenBank/DDBJ databases">
        <authorList>
            <person name="Varghese N."/>
            <person name="Submissions S."/>
        </authorList>
    </citation>
    <scope>NUCLEOTIDE SEQUENCE [LARGE SCALE GENOMIC DNA]</scope>
    <source>
        <strain evidence="4">DSM 44526</strain>
    </source>
</reference>
<evidence type="ECO:0000313" key="4">
    <source>
        <dbReference type="Proteomes" id="UP000198863"/>
    </source>
</evidence>
<name>A0A1G7QHH6_9ACTN</name>
<evidence type="ECO:0000256" key="2">
    <source>
        <dbReference type="SAM" id="MobiDB-lite"/>
    </source>
</evidence>
<keyword evidence="4" id="KW-1185">Reference proteome</keyword>
<dbReference type="AlphaFoldDB" id="A0A1G7QHH6"/>
<dbReference type="OrthoDB" id="4278078at2"/>
<dbReference type="Pfam" id="PF06013">
    <property type="entry name" value="WXG100"/>
    <property type="match status" value="1"/>
</dbReference>
<accession>A0A1G7QHH6</accession>
<dbReference type="InterPro" id="IPR010310">
    <property type="entry name" value="T7SS_ESAT-6-like"/>
</dbReference>
<comment type="similarity">
    <text evidence="1">Belongs to the WXG100 family.</text>
</comment>
<dbReference type="EMBL" id="FNCF01000002">
    <property type="protein sequence ID" value="SDF97962.1"/>
    <property type="molecule type" value="Genomic_DNA"/>
</dbReference>
<dbReference type="InterPro" id="IPR036689">
    <property type="entry name" value="ESAT-6-like_sf"/>
</dbReference>
<dbReference type="Gene3D" id="1.10.287.1060">
    <property type="entry name" value="ESAT-6-like"/>
    <property type="match status" value="1"/>
</dbReference>
<protein>
    <recommendedName>
        <fullName evidence="1">ESAT-6-like protein</fullName>
    </recommendedName>
</protein>
<evidence type="ECO:0000256" key="1">
    <source>
        <dbReference type="RuleBase" id="RU362001"/>
    </source>
</evidence>
<proteinExistence type="inferred from homology"/>
<dbReference type="SUPFAM" id="SSF140453">
    <property type="entry name" value="EsxAB dimer-like"/>
    <property type="match status" value="1"/>
</dbReference>